<evidence type="ECO:0000313" key="4">
    <source>
        <dbReference type="Proteomes" id="UP000248729"/>
    </source>
</evidence>
<proteinExistence type="inferred from homology"/>
<dbReference type="InterPro" id="IPR007466">
    <property type="entry name" value="Peptidyl-Arg-deiminase_porph"/>
</dbReference>
<evidence type="ECO:0000256" key="1">
    <source>
        <dbReference type="ARBA" id="ARBA00022801"/>
    </source>
</evidence>
<dbReference type="EC" id="3.5.3.12" evidence="2"/>
<organism evidence="3 4">
    <name type="scientific">Vibrio diazotrophicus</name>
    <dbReference type="NCBI Taxonomy" id="685"/>
    <lineage>
        <taxon>Bacteria</taxon>
        <taxon>Pseudomonadati</taxon>
        <taxon>Pseudomonadota</taxon>
        <taxon>Gammaproteobacteria</taxon>
        <taxon>Vibrionales</taxon>
        <taxon>Vibrionaceae</taxon>
        <taxon>Vibrio</taxon>
    </lineage>
</organism>
<dbReference type="AlphaFoldDB" id="A0A329E118"/>
<accession>A0A329E118</accession>
<name>A0A329E118_VIBDI</name>
<comment type="caution">
    <text evidence="3">The sequence shown here is derived from an EMBL/GenBank/DDBJ whole genome shotgun (WGS) entry which is preliminary data.</text>
</comment>
<comment type="similarity">
    <text evidence="2">Belongs to the agmatine deiminase family.</text>
</comment>
<dbReference type="GO" id="GO:0047632">
    <property type="term" value="F:agmatine deiminase activity"/>
    <property type="evidence" value="ECO:0007669"/>
    <property type="project" value="UniProtKB-UniRule"/>
</dbReference>
<dbReference type="GO" id="GO:0004668">
    <property type="term" value="F:protein-arginine deiminase activity"/>
    <property type="evidence" value="ECO:0007669"/>
    <property type="project" value="InterPro"/>
</dbReference>
<protein>
    <recommendedName>
        <fullName evidence="2">Putative agmatine deiminase</fullName>
        <ecNumber evidence="2">3.5.3.12</ecNumber>
    </recommendedName>
    <alternativeName>
        <fullName evidence="2">Agmatine iminohydrolase</fullName>
    </alternativeName>
</protein>
<dbReference type="PANTHER" id="PTHR31377:SF0">
    <property type="entry name" value="AGMATINE DEIMINASE-RELATED"/>
    <property type="match status" value="1"/>
</dbReference>
<feature type="active site" description="Amidino-cysteine intermediate" evidence="2">
    <location>
        <position position="355"/>
    </location>
</feature>
<keyword evidence="1 2" id="KW-0378">Hydrolase</keyword>
<dbReference type="NCBIfam" id="TIGR03380">
    <property type="entry name" value="agmatine_aguA"/>
    <property type="match status" value="1"/>
</dbReference>
<dbReference type="RefSeq" id="WP_112404652.1">
    <property type="nucleotide sequence ID" value="NZ_JBJKCE010000001.1"/>
</dbReference>
<dbReference type="Proteomes" id="UP000248729">
    <property type="component" value="Unassembled WGS sequence"/>
</dbReference>
<dbReference type="Gene3D" id="3.75.10.10">
    <property type="entry name" value="L-arginine/glycine Amidinotransferase, Chain A"/>
    <property type="match status" value="1"/>
</dbReference>
<gene>
    <name evidence="2" type="primary">aguA</name>
    <name evidence="3" type="ORF">DET48_13722</name>
</gene>
<dbReference type="PANTHER" id="PTHR31377">
    <property type="entry name" value="AGMATINE DEIMINASE-RELATED"/>
    <property type="match status" value="1"/>
</dbReference>
<dbReference type="InterPro" id="IPR017754">
    <property type="entry name" value="Agmatine_deiminase"/>
</dbReference>
<comment type="catalytic activity">
    <reaction evidence="2">
        <text>agmatine + H2O = N-carbamoylputrescine + NH4(+)</text>
        <dbReference type="Rhea" id="RHEA:18037"/>
        <dbReference type="ChEBI" id="CHEBI:15377"/>
        <dbReference type="ChEBI" id="CHEBI:28938"/>
        <dbReference type="ChEBI" id="CHEBI:58145"/>
        <dbReference type="ChEBI" id="CHEBI:58318"/>
        <dbReference type="EC" id="3.5.3.12"/>
    </reaction>
</comment>
<sequence length="364" mass="40474">MSKTLEGSPKDLSFHMPGEHEPQSEVWMAWPVRSDNWRFSGKLAQQAFVEVATAISQATPVVMLVAREQYANARTQLPDHIKVVEMSYNDCWMRDIGATYVVNSEGKRAGVDWHFNAWGGLLDGLYFPWDLDDAVAEKMVNLTGDNLFKAPLVLEGGSIHSDGEGTVYTTEECLLHPSRNPDLSKLDIEELLLSYLGAEKVIWLPSGLYNDETNGHVDNIMHVVKAGEVALTWCDDVTDPQYDISRKAYDVLSTQLDAKGRSIKVYKLPMPGPLYIEEQEAFGIDQSDRMEREAGERLAASYANFLITNGRIVFPLLDTINDALAKGVLQEAFPGYEVIGVNAREILLGGGNIHCITQQVPRPS</sequence>
<dbReference type="Pfam" id="PF04371">
    <property type="entry name" value="PAD_porph"/>
    <property type="match status" value="1"/>
</dbReference>
<dbReference type="GO" id="GO:0009446">
    <property type="term" value="P:putrescine biosynthetic process"/>
    <property type="evidence" value="ECO:0007669"/>
    <property type="project" value="InterPro"/>
</dbReference>
<dbReference type="EMBL" id="QLTR01000037">
    <property type="protein sequence ID" value="RAS57131.1"/>
    <property type="molecule type" value="Genomic_DNA"/>
</dbReference>
<dbReference type="HAMAP" id="MF_01841">
    <property type="entry name" value="Agmatine_deimin"/>
    <property type="match status" value="1"/>
</dbReference>
<dbReference type="NCBIfam" id="NF010070">
    <property type="entry name" value="PRK13551.1"/>
    <property type="match status" value="1"/>
</dbReference>
<evidence type="ECO:0000256" key="2">
    <source>
        <dbReference type="HAMAP-Rule" id="MF_01841"/>
    </source>
</evidence>
<dbReference type="SUPFAM" id="SSF55909">
    <property type="entry name" value="Pentein"/>
    <property type="match status" value="1"/>
</dbReference>
<evidence type="ECO:0000313" key="3">
    <source>
        <dbReference type="EMBL" id="RAS57131.1"/>
    </source>
</evidence>
<reference evidence="3 4" key="1">
    <citation type="submission" date="2018-06" db="EMBL/GenBank/DDBJ databases">
        <title>Freshwater and sediment microbial communities from various areas in North America, analyzing microbe dynamics in response to fracking.</title>
        <authorList>
            <person name="Lamendella R."/>
        </authorList>
    </citation>
    <scope>NUCLEOTIDE SEQUENCE [LARGE SCALE GENOMIC DNA]</scope>
    <source>
        <strain evidence="3 4">99A</strain>
    </source>
</reference>